<dbReference type="CDD" id="cd12873">
    <property type="entry name" value="SPRY_DDX1"/>
    <property type="match status" value="1"/>
</dbReference>
<dbReference type="Gene3D" id="2.60.120.920">
    <property type="match status" value="1"/>
</dbReference>
<gene>
    <name evidence="2" type="ORF">HDID_LOCUS10957</name>
</gene>
<dbReference type="GO" id="GO:0003723">
    <property type="term" value="F:RNA binding"/>
    <property type="evidence" value="ECO:0007669"/>
    <property type="project" value="TreeGrafter"/>
</dbReference>
<dbReference type="OrthoDB" id="1735at2759"/>
<dbReference type="PROSITE" id="PS50188">
    <property type="entry name" value="B302_SPRY"/>
    <property type="match status" value="1"/>
</dbReference>
<dbReference type="WBParaSite" id="HDID_0001095901-mRNA-1">
    <property type="protein sequence ID" value="HDID_0001095901-mRNA-1"/>
    <property type="gene ID" value="HDID_0001095901"/>
</dbReference>
<dbReference type="InterPro" id="IPR003877">
    <property type="entry name" value="SPRY_dom"/>
</dbReference>
<dbReference type="PANTHER" id="PTHR12381:SF56">
    <property type="entry name" value="B30.2_SPRY DOMAIN-CONTAINING PROTEIN-RELATED"/>
    <property type="match status" value="1"/>
</dbReference>
<dbReference type="SUPFAM" id="SSF49899">
    <property type="entry name" value="Concanavalin A-like lectins/glucanases"/>
    <property type="match status" value="1"/>
</dbReference>
<dbReference type="STRING" id="6216.A0A0R3SYW4"/>
<reference evidence="4" key="1">
    <citation type="submission" date="2017-02" db="UniProtKB">
        <authorList>
            <consortium name="WormBaseParasite"/>
        </authorList>
    </citation>
    <scope>IDENTIFICATION</scope>
</reference>
<dbReference type="SMART" id="SM00449">
    <property type="entry name" value="SPRY"/>
    <property type="match status" value="1"/>
</dbReference>
<evidence type="ECO:0000313" key="4">
    <source>
        <dbReference type="WBParaSite" id="HDID_0001095901-mRNA-1"/>
    </source>
</evidence>
<dbReference type="InterPro" id="IPR043136">
    <property type="entry name" value="B30.2/SPRY_sf"/>
</dbReference>
<evidence type="ECO:0000259" key="1">
    <source>
        <dbReference type="PROSITE" id="PS50188"/>
    </source>
</evidence>
<proteinExistence type="predicted"/>
<dbReference type="InterPro" id="IPR013320">
    <property type="entry name" value="ConA-like_dom_sf"/>
</dbReference>
<dbReference type="AlphaFoldDB" id="A0A0R3SYW4"/>
<dbReference type="PANTHER" id="PTHR12381">
    <property type="entry name" value="HETEROGENEOUS NUCLEAR RIBONUCLEOPROTEIN U FAMILY MEMBER"/>
    <property type="match status" value="1"/>
</dbReference>
<dbReference type="GO" id="GO:0000380">
    <property type="term" value="P:alternative mRNA splicing, via spliceosome"/>
    <property type="evidence" value="ECO:0007669"/>
    <property type="project" value="TreeGrafter"/>
</dbReference>
<dbReference type="GO" id="GO:0005634">
    <property type="term" value="C:nucleus"/>
    <property type="evidence" value="ECO:0007669"/>
    <property type="project" value="TreeGrafter"/>
</dbReference>
<protein>
    <submittedName>
        <fullName evidence="4">B30.2/SPRY domain-containing protein</fullName>
    </submittedName>
</protein>
<accession>A0A0R3SYW4</accession>
<name>A0A0R3SYW4_HYMDI</name>
<reference evidence="2 3" key="2">
    <citation type="submission" date="2018-11" db="EMBL/GenBank/DDBJ databases">
        <authorList>
            <consortium name="Pathogen Informatics"/>
        </authorList>
    </citation>
    <scope>NUCLEOTIDE SEQUENCE [LARGE SCALE GENOMIC DNA]</scope>
</reference>
<dbReference type="EMBL" id="UYSG01012179">
    <property type="protein sequence ID" value="VDL64421.1"/>
    <property type="molecule type" value="Genomic_DNA"/>
</dbReference>
<evidence type="ECO:0000313" key="2">
    <source>
        <dbReference type="EMBL" id="VDL64421.1"/>
    </source>
</evidence>
<dbReference type="Proteomes" id="UP000274504">
    <property type="component" value="Unassembled WGS sequence"/>
</dbReference>
<dbReference type="FunFam" id="2.60.120.920:FF:000076">
    <property type="entry name" value="ATP-dependent RNA helicase DDX1"/>
    <property type="match status" value="1"/>
</dbReference>
<sequence>MGVLPGISKAVQEVDWIFLTDIQGEAVPIPETDSNAQGPTMILGRRDVIMAANKPAMFSEPVHLNVFDRTASFAIGPNGLLCQSRDPAGWHGARATKGVRNGGKYYYEARITDDGLCRLGWSTALASHDIGTDNDSYGFGGTGKKSHRRQFDDYGESFTLNDVIGCYLDLDNRTISWSKNGKRFPKAFDIPQNQVSAGLFPSVSLKNAELLLNFGESAFDYPPKDGFVKLDSADINNLVLTPHISKFDHCNHDVTYWL</sequence>
<dbReference type="Pfam" id="PF00622">
    <property type="entry name" value="SPRY"/>
    <property type="match status" value="1"/>
</dbReference>
<dbReference type="InterPro" id="IPR001870">
    <property type="entry name" value="B30.2/SPRY"/>
</dbReference>
<feature type="domain" description="B30.2/SPRY" evidence="1">
    <location>
        <begin position="30"/>
        <end position="219"/>
    </location>
</feature>
<organism evidence="4">
    <name type="scientific">Hymenolepis diminuta</name>
    <name type="common">Rat tapeworm</name>
    <dbReference type="NCBI Taxonomy" id="6216"/>
    <lineage>
        <taxon>Eukaryota</taxon>
        <taxon>Metazoa</taxon>
        <taxon>Spiralia</taxon>
        <taxon>Lophotrochozoa</taxon>
        <taxon>Platyhelminthes</taxon>
        <taxon>Cestoda</taxon>
        <taxon>Eucestoda</taxon>
        <taxon>Cyclophyllidea</taxon>
        <taxon>Hymenolepididae</taxon>
        <taxon>Hymenolepis</taxon>
    </lineage>
</organism>
<evidence type="ECO:0000313" key="3">
    <source>
        <dbReference type="Proteomes" id="UP000274504"/>
    </source>
</evidence>